<feature type="non-terminal residue" evidence="2">
    <location>
        <position position="81"/>
    </location>
</feature>
<dbReference type="Proteomes" id="UP000265520">
    <property type="component" value="Unassembled WGS sequence"/>
</dbReference>
<comment type="caution">
    <text evidence="2">The sequence shown here is derived from an EMBL/GenBank/DDBJ whole genome shotgun (WGS) entry which is preliminary data.</text>
</comment>
<sequence>TVDNGRGVDRAANNAAGGVDAADLTELVQVSTFLESDHSVNITTNNLIGSLDADISELKAASTPLESEHDDYSAVDKTGSV</sequence>
<feature type="region of interest" description="Disordered" evidence="1">
    <location>
        <begin position="62"/>
        <end position="81"/>
    </location>
</feature>
<keyword evidence="3" id="KW-1185">Reference proteome</keyword>
<name>A0A392U737_9FABA</name>
<accession>A0A392U737</accession>
<evidence type="ECO:0000256" key="1">
    <source>
        <dbReference type="SAM" id="MobiDB-lite"/>
    </source>
</evidence>
<dbReference type="EMBL" id="LXQA010753356">
    <property type="protein sequence ID" value="MCI69303.1"/>
    <property type="molecule type" value="Genomic_DNA"/>
</dbReference>
<proteinExistence type="predicted"/>
<reference evidence="2 3" key="1">
    <citation type="journal article" date="2018" name="Front. Plant Sci.">
        <title>Red Clover (Trifolium pratense) and Zigzag Clover (T. medium) - A Picture of Genomic Similarities and Differences.</title>
        <authorList>
            <person name="Dluhosova J."/>
            <person name="Istvanek J."/>
            <person name="Nedelnik J."/>
            <person name="Repkova J."/>
        </authorList>
    </citation>
    <scope>NUCLEOTIDE SEQUENCE [LARGE SCALE GENOMIC DNA]</scope>
    <source>
        <strain evidence="3">cv. 10/8</strain>
        <tissue evidence="2">Leaf</tissue>
    </source>
</reference>
<dbReference type="AlphaFoldDB" id="A0A392U737"/>
<protein>
    <submittedName>
        <fullName evidence="2">Uncharacterized protein</fullName>
    </submittedName>
</protein>
<organism evidence="2 3">
    <name type="scientific">Trifolium medium</name>
    <dbReference type="NCBI Taxonomy" id="97028"/>
    <lineage>
        <taxon>Eukaryota</taxon>
        <taxon>Viridiplantae</taxon>
        <taxon>Streptophyta</taxon>
        <taxon>Embryophyta</taxon>
        <taxon>Tracheophyta</taxon>
        <taxon>Spermatophyta</taxon>
        <taxon>Magnoliopsida</taxon>
        <taxon>eudicotyledons</taxon>
        <taxon>Gunneridae</taxon>
        <taxon>Pentapetalae</taxon>
        <taxon>rosids</taxon>
        <taxon>fabids</taxon>
        <taxon>Fabales</taxon>
        <taxon>Fabaceae</taxon>
        <taxon>Papilionoideae</taxon>
        <taxon>50 kb inversion clade</taxon>
        <taxon>NPAAA clade</taxon>
        <taxon>Hologalegina</taxon>
        <taxon>IRL clade</taxon>
        <taxon>Trifolieae</taxon>
        <taxon>Trifolium</taxon>
    </lineage>
</organism>
<feature type="non-terminal residue" evidence="2">
    <location>
        <position position="1"/>
    </location>
</feature>
<evidence type="ECO:0000313" key="2">
    <source>
        <dbReference type="EMBL" id="MCI69303.1"/>
    </source>
</evidence>
<evidence type="ECO:0000313" key="3">
    <source>
        <dbReference type="Proteomes" id="UP000265520"/>
    </source>
</evidence>